<dbReference type="InterPro" id="IPR013325">
    <property type="entry name" value="RNA_pol_sigma_r2"/>
</dbReference>
<dbReference type="Pfam" id="PF04542">
    <property type="entry name" value="Sigma70_r2"/>
    <property type="match status" value="1"/>
</dbReference>
<dbReference type="NCBIfam" id="TIGR02937">
    <property type="entry name" value="sigma70-ECF"/>
    <property type="match status" value="1"/>
</dbReference>
<evidence type="ECO:0000256" key="4">
    <source>
        <dbReference type="ARBA" id="ARBA00023125"/>
    </source>
</evidence>
<keyword evidence="10" id="KW-1185">Reference proteome</keyword>
<protein>
    <submittedName>
        <fullName evidence="9">ECF subfamily RNA polymerase sigma factor</fullName>
    </submittedName>
</protein>
<dbReference type="EMBL" id="ARYI01000001">
    <property type="protein sequence ID" value="KCZ96275.1"/>
    <property type="molecule type" value="Genomic_DNA"/>
</dbReference>
<feature type="compositionally biased region" description="Basic and acidic residues" evidence="6">
    <location>
        <begin position="190"/>
        <end position="202"/>
    </location>
</feature>
<evidence type="ECO:0000256" key="5">
    <source>
        <dbReference type="ARBA" id="ARBA00023163"/>
    </source>
</evidence>
<dbReference type="PANTHER" id="PTHR43133:SF8">
    <property type="entry name" value="RNA POLYMERASE SIGMA FACTOR HI_1459-RELATED"/>
    <property type="match status" value="1"/>
</dbReference>
<dbReference type="GO" id="GO:0016987">
    <property type="term" value="F:sigma factor activity"/>
    <property type="evidence" value="ECO:0007669"/>
    <property type="project" value="UniProtKB-KW"/>
</dbReference>
<name>A0A059G030_9PROT</name>
<dbReference type="GO" id="GO:0003677">
    <property type="term" value="F:DNA binding"/>
    <property type="evidence" value="ECO:0007669"/>
    <property type="project" value="UniProtKB-KW"/>
</dbReference>
<dbReference type="InterPro" id="IPR039425">
    <property type="entry name" value="RNA_pol_sigma-70-like"/>
</dbReference>
<feature type="domain" description="RNA polymerase sigma-70 region 2" evidence="7">
    <location>
        <begin position="29"/>
        <end position="91"/>
    </location>
</feature>
<evidence type="ECO:0000313" key="9">
    <source>
        <dbReference type="EMBL" id="KCZ96275.1"/>
    </source>
</evidence>
<dbReference type="Gene3D" id="1.10.1740.10">
    <property type="match status" value="1"/>
</dbReference>
<comment type="caution">
    <text evidence="9">The sequence shown here is derived from an EMBL/GenBank/DDBJ whole genome shotgun (WGS) entry which is preliminary data.</text>
</comment>
<evidence type="ECO:0000256" key="1">
    <source>
        <dbReference type="ARBA" id="ARBA00010641"/>
    </source>
</evidence>
<dbReference type="GO" id="GO:0006352">
    <property type="term" value="P:DNA-templated transcription initiation"/>
    <property type="evidence" value="ECO:0007669"/>
    <property type="project" value="InterPro"/>
</dbReference>
<dbReference type="Pfam" id="PF08281">
    <property type="entry name" value="Sigma70_r4_2"/>
    <property type="match status" value="1"/>
</dbReference>
<gene>
    <name evidence="9" type="ORF">HHI_01310</name>
</gene>
<dbReference type="PANTHER" id="PTHR43133">
    <property type="entry name" value="RNA POLYMERASE ECF-TYPE SIGMA FACTO"/>
    <property type="match status" value="1"/>
</dbReference>
<evidence type="ECO:0000256" key="2">
    <source>
        <dbReference type="ARBA" id="ARBA00023015"/>
    </source>
</evidence>
<dbReference type="SUPFAM" id="SSF88659">
    <property type="entry name" value="Sigma3 and sigma4 domains of RNA polymerase sigma factors"/>
    <property type="match status" value="1"/>
</dbReference>
<evidence type="ECO:0000256" key="3">
    <source>
        <dbReference type="ARBA" id="ARBA00023082"/>
    </source>
</evidence>
<feature type="region of interest" description="Disordered" evidence="6">
    <location>
        <begin position="186"/>
        <end position="208"/>
    </location>
</feature>
<dbReference type="PATRIC" id="fig|1280951.3.peg.264"/>
<dbReference type="InterPro" id="IPR013249">
    <property type="entry name" value="RNA_pol_sigma70_r4_t2"/>
</dbReference>
<keyword evidence="4" id="KW-0238">DNA-binding</keyword>
<evidence type="ECO:0000256" key="6">
    <source>
        <dbReference type="SAM" id="MobiDB-lite"/>
    </source>
</evidence>
<keyword evidence="3" id="KW-0731">Sigma factor</keyword>
<organism evidence="9 10">
    <name type="scientific">Hyphomonas hirschiana VP5</name>
    <dbReference type="NCBI Taxonomy" id="1280951"/>
    <lineage>
        <taxon>Bacteria</taxon>
        <taxon>Pseudomonadati</taxon>
        <taxon>Pseudomonadota</taxon>
        <taxon>Alphaproteobacteria</taxon>
        <taxon>Hyphomonadales</taxon>
        <taxon>Hyphomonadaceae</taxon>
        <taxon>Hyphomonas</taxon>
    </lineage>
</organism>
<sequence length="208" mass="22940">MQSKAAGDYAEKTLEAGTSSAVSPLTYIFRTQYRQLLRFCRIRVRNDADAEDIVQGAFLAARRAYPDKGTDELRPLLFTLVRNTALSHLRAPWSKRHQGEDIGAIGEQLACPASPNPEKQLMDAERLAIAEAVVSGMSARRQAALRLHRYEGLSYEEIARRLSISSTAVKKHVARAVAEIAARLAEAEDPAAHHGDVTEKGTRPRPKP</sequence>
<accession>A0A059G030</accession>
<dbReference type="InterPro" id="IPR007627">
    <property type="entry name" value="RNA_pol_sigma70_r2"/>
</dbReference>
<dbReference type="RefSeq" id="WP_035590104.1">
    <property type="nucleotide sequence ID" value="NZ_ARYI01000001.1"/>
</dbReference>
<dbReference type="InterPro" id="IPR014284">
    <property type="entry name" value="RNA_pol_sigma-70_dom"/>
</dbReference>
<dbReference type="Proteomes" id="UP000025061">
    <property type="component" value="Unassembled WGS sequence"/>
</dbReference>
<dbReference type="InterPro" id="IPR013324">
    <property type="entry name" value="RNA_pol_sigma_r3/r4-like"/>
</dbReference>
<evidence type="ECO:0000259" key="8">
    <source>
        <dbReference type="Pfam" id="PF08281"/>
    </source>
</evidence>
<feature type="domain" description="RNA polymerase sigma factor 70 region 4 type 2" evidence="8">
    <location>
        <begin position="131"/>
        <end position="179"/>
    </location>
</feature>
<keyword evidence="5" id="KW-0804">Transcription</keyword>
<dbReference type="AlphaFoldDB" id="A0A059G030"/>
<dbReference type="SUPFAM" id="SSF88946">
    <property type="entry name" value="Sigma2 domain of RNA polymerase sigma factors"/>
    <property type="match status" value="1"/>
</dbReference>
<proteinExistence type="inferred from homology"/>
<comment type="similarity">
    <text evidence="1">Belongs to the sigma-70 factor family. ECF subfamily.</text>
</comment>
<dbReference type="InterPro" id="IPR036388">
    <property type="entry name" value="WH-like_DNA-bd_sf"/>
</dbReference>
<evidence type="ECO:0000259" key="7">
    <source>
        <dbReference type="Pfam" id="PF04542"/>
    </source>
</evidence>
<keyword evidence="2" id="KW-0805">Transcription regulation</keyword>
<dbReference type="Gene3D" id="1.10.10.10">
    <property type="entry name" value="Winged helix-like DNA-binding domain superfamily/Winged helix DNA-binding domain"/>
    <property type="match status" value="1"/>
</dbReference>
<evidence type="ECO:0000313" key="10">
    <source>
        <dbReference type="Proteomes" id="UP000025061"/>
    </source>
</evidence>
<reference evidence="9 10" key="1">
    <citation type="submission" date="2013-04" db="EMBL/GenBank/DDBJ databases">
        <title>Hyphomonas hirschiana VP5 Genome Sequencing.</title>
        <authorList>
            <person name="Lai Q."/>
            <person name="Shao Z."/>
        </authorList>
    </citation>
    <scope>NUCLEOTIDE SEQUENCE [LARGE SCALE GENOMIC DNA]</scope>
    <source>
        <strain evidence="9 10">VP5</strain>
    </source>
</reference>